<organism evidence="2">
    <name type="scientific">uncultured Gemmatimonadaceae bacterium</name>
    <dbReference type="NCBI Taxonomy" id="246130"/>
    <lineage>
        <taxon>Bacteria</taxon>
        <taxon>Pseudomonadati</taxon>
        <taxon>Gemmatimonadota</taxon>
        <taxon>Gemmatimonadia</taxon>
        <taxon>Gemmatimonadales</taxon>
        <taxon>Gemmatimonadaceae</taxon>
        <taxon>environmental samples</taxon>
    </lineage>
</organism>
<name>A0A6J4MFG2_9BACT</name>
<accession>A0A6J4MFG2</accession>
<dbReference type="PROSITE" id="PS51257">
    <property type="entry name" value="PROKAR_LIPOPROTEIN"/>
    <property type="match status" value="1"/>
</dbReference>
<gene>
    <name evidence="2" type="ORF">AVDCRST_MAG40-3222</name>
</gene>
<evidence type="ECO:0000256" key="1">
    <source>
        <dbReference type="SAM" id="SignalP"/>
    </source>
</evidence>
<dbReference type="AlphaFoldDB" id="A0A6J4MFG2"/>
<sequence>MRKLVWMGALAASAAASTACGPRRVEVTAAQPTAAAVQLAVTNTLSQPVNIYVVHEGTDTFVRQVAANASETVGVRGVPSGATVTLRAVPVDGRNTYTRQDVVLSGTYSWRLP</sequence>
<reference evidence="2" key="1">
    <citation type="submission" date="2020-02" db="EMBL/GenBank/DDBJ databases">
        <authorList>
            <person name="Meier V. D."/>
        </authorList>
    </citation>
    <scope>NUCLEOTIDE SEQUENCE</scope>
    <source>
        <strain evidence="2">AVDCRST_MAG40</strain>
    </source>
</reference>
<evidence type="ECO:0000313" key="2">
    <source>
        <dbReference type="EMBL" id="CAA9356935.1"/>
    </source>
</evidence>
<protein>
    <submittedName>
        <fullName evidence="2">Uncharacterized protein</fullName>
    </submittedName>
</protein>
<dbReference type="EMBL" id="CADCTX010000886">
    <property type="protein sequence ID" value="CAA9356935.1"/>
    <property type="molecule type" value="Genomic_DNA"/>
</dbReference>
<keyword evidence="1" id="KW-0732">Signal</keyword>
<proteinExistence type="predicted"/>
<feature type="chain" id="PRO_5027111583" evidence="1">
    <location>
        <begin position="20"/>
        <end position="113"/>
    </location>
</feature>
<feature type="signal peptide" evidence="1">
    <location>
        <begin position="1"/>
        <end position="19"/>
    </location>
</feature>